<comment type="similarity">
    <text evidence="1">Belongs to the bHLH protein family.</text>
</comment>
<evidence type="ECO:0000256" key="4">
    <source>
        <dbReference type="ARBA" id="ARBA00023163"/>
    </source>
</evidence>
<dbReference type="InterPro" id="IPR036638">
    <property type="entry name" value="HLH_DNA-bd_sf"/>
</dbReference>
<dbReference type="GO" id="GO:0040008">
    <property type="term" value="P:regulation of growth"/>
    <property type="evidence" value="ECO:0007669"/>
    <property type="project" value="InterPro"/>
</dbReference>
<reference evidence="7 8" key="1">
    <citation type="submission" date="2020-08" db="EMBL/GenBank/DDBJ databases">
        <title>Plant Genome Project.</title>
        <authorList>
            <person name="Zhang R.-G."/>
        </authorList>
    </citation>
    <scope>NUCLEOTIDE SEQUENCE [LARGE SCALE GENOMIC DNA]</scope>
    <source>
        <tissue evidence="7">Rhizome</tissue>
    </source>
</reference>
<evidence type="ECO:0000313" key="8">
    <source>
        <dbReference type="Proteomes" id="UP000734854"/>
    </source>
</evidence>
<dbReference type="CDD" id="cd11442">
    <property type="entry name" value="bHLH_AtPRE_like"/>
    <property type="match status" value="1"/>
</dbReference>
<dbReference type="SMART" id="SM00353">
    <property type="entry name" value="HLH"/>
    <property type="match status" value="1"/>
</dbReference>
<sequence>MVLRKLGVVGERSGGGMVATSDAPSILLRQQKVVLKYLGKQIREGGRFLSVHGPPDLAVVLAEDFAALLSLMPKPHCHASNSSHNMMSGGRPGPARNESAQWHTGIDKMETRLFQGAVCYWGTTSHDLLNGHMARMARNVASRDCVGPVEKAVPYWLGSCVERWDWTRDSQWTSEPPLPALPSPMSSRRTRDAEQEINDLIAKLQSLLPETRRRGTGRASAAKLLKETCSYIRSLNREVDDLSGRLSALMETMESNSVEAEIIRGLLHS</sequence>
<dbReference type="GO" id="GO:0046983">
    <property type="term" value="F:protein dimerization activity"/>
    <property type="evidence" value="ECO:0007669"/>
    <property type="project" value="InterPro"/>
</dbReference>
<dbReference type="PANTHER" id="PTHR46446">
    <property type="entry name" value="TRANSCRIPTION FACTOR PRE"/>
    <property type="match status" value="1"/>
</dbReference>
<feature type="region of interest" description="Disordered" evidence="5">
    <location>
        <begin position="80"/>
        <end position="99"/>
    </location>
</feature>
<dbReference type="Gene3D" id="4.10.280.10">
    <property type="entry name" value="Helix-loop-helix DNA-binding domain"/>
    <property type="match status" value="1"/>
</dbReference>
<keyword evidence="2" id="KW-0341">Growth regulation</keyword>
<name>A0A8J5KIV4_ZINOF</name>
<keyword evidence="3" id="KW-0805">Transcription regulation</keyword>
<evidence type="ECO:0000256" key="1">
    <source>
        <dbReference type="ARBA" id="ARBA00005510"/>
    </source>
</evidence>
<protein>
    <recommendedName>
        <fullName evidence="6">BHLH domain-containing protein</fullName>
    </recommendedName>
</protein>
<gene>
    <name evidence="7" type="ORF">ZIOFF_053771</name>
</gene>
<dbReference type="InterPro" id="IPR044293">
    <property type="entry name" value="PRE"/>
</dbReference>
<dbReference type="PANTHER" id="PTHR46446:SF28">
    <property type="entry name" value="TRANSCRIPTION FACTOR PRE5"/>
    <property type="match status" value="1"/>
</dbReference>
<evidence type="ECO:0000256" key="5">
    <source>
        <dbReference type="SAM" id="MobiDB-lite"/>
    </source>
</evidence>
<dbReference type="SUPFAM" id="SSF47459">
    <property type="entry name" value="HLH, helix-loop-helix DNA-binding domain"/>
    <property type="match status" value="1"/>
</dbReference>
<proteinExistence type="inferred from homology"/>
<evidence type="ECO:0000259" key="6">
    <source>
        <dbReference type="PROSITE" id="PS50888"/>
    </source>
</evidence>
<evidence type="ECO:0000256" key="3">
    <source>
        <dbReference type="ARBA" id="ARBA00023015"/>
    </source>
</evidence>
<dbReference type="GO" id="GO:0006355">
    <property type="term" value="P:regulation of DNA-templated transcription"/>
    <property type="evidence" value="ECO:0007669"/>
    <property type="project" value="InterPro"/>
</dbReference>
<keyword evidence="8" id="KW-1185">Reference proteome</keyword>
<evidence type="ECO:0000313" key="7">
    <source>
        <dbReference type="EMBL" id="KAG6485238.1"/>
    </source>
</evidence>
<comment type="caution">
    <text evidence="7">The sequence shown here is derived from an EMBL/GenBank/DDBJ whole genome shotgun (WGS) entry which is preliminary data.</text>
</comment>
<dbReference type="InterPro" id="IPR011598">
    <property type="entry name" value="bHLH_dom"/>
</dbReference>
<accession>A0A8J5KIV4</accession>
<dbReference type="Proteomes" id="UP000734854">
    <property type="component" value="Unassembled WGS sequence"/>
</dbReference>
<dbReference type="EMBL" id="JACMSC010000015">
    <property type="protein sequence ID" value="KAG6485238.1"/>
    <property type="molecule type" value="Genomic_DNA"/>
</dbReference>
<dbReference type="AlphaFoldDB" id="A0A8J5KIV4"/>
<dbReference type="Pfam" id="PF23174">
    <property type="entry name" value="bHLH_ILI"/>
    <property type="match status" value="1"/>
</dbReference>
<keyword evidence="4" id="KW-0804">Transcription</keyword>
<organism evidence="7 8">
    <name type="scientific">Zingiber officinale</name>
    <name type="common">Ginger</name>
    <name type="synonym">Amomum zingiber</name>
    <dbReference type="NCBI Taxonomy" id="94328"/>
    <lineage>
        <taxon>Eukaryota</taxon>
        <taxon>Viridiplantae</taxon>
        <taxon>Streptophyta</taxon>
        <taxon>Embryophyta</taxon>
        <taxon>Tracheophyta</taxon>
        <taxon>Spermatophyta</taxon>
        <taxon>Magnoliopsida</taxon>
        <taxon>Liliopsida</taxon>
        <taxon>Zingiberales</taxon>
        <taxon>Zingiberaceae</taxon>
        <taxon>Zingiber</taxon>
    </lineage>
</organism>
<evidence type="ECO:0000256" key="2">
    <source>
        <dbReference type="ARBA" id="ARBA00022604"/>
    </source>
</evidence>
<dbReference type="PROSITE" id="PS50888">
    <property type="entry name" value="BHLH"/>
    <property type="match status" value="1"/>
</dbReference>
<feature type="domain" description="BHLH" evidence="6">
    <location>
        <begin position="181"/>
        <end position="235"/>
    </location>
</feature>